<feature type="region of interest" description="Disordered" evidence="1">
    <location>
        <begin position="77"/>
        <end position="107"/>
    </location>
</feature>
<dbReference type="EMBL" id="CP013573">
    <property type="protein sequence ID" value="ANL88807.1"/>
    <property type="molecule type" value="Genomic_DNA"/>
</dbReference>
<reference evidence="2 3" key="1">
    <citation type="submission" date="2015-11" db="EMBL/GenBank/DDBJ databases">
        <title>The limits of bacterial species coexistence and the symbiotic plasmid transference in sympatric Rhizobium populations.</title>
        <authorList>
            <person name="Perez-Carrascal O.M."/>
            <person name="VanInsberghe D."/>
            <person name="Juarez S."/>
            <person name="Polz M.F."/>
            <person name="Vinuesa P."/>
            <person name="Gonzalez V."/>
        </authorList>
    </citation>
    <scope>NUCLEOTIDE SEQUENCE [LARGE SCALE GENOMIC DNA]</scope>
    <source>
        <strain evidence="2 3">N771</strain>
        <plasmid evidence="2 3">pRphaN771e</plasmid>
    </source>
</reference>
<organism evidence="2 3">
    <name type="scientific">Rhizobium phaseoli</name>
    <dbReference type="NCBI Taxonomy" id="396"/>
    <lineage>
        <taxon>Bacteria</taxon>
        <taxon>Pseudomonadati</taxon>
        <taxon>Pseudomonadota</taxon>
        <taxon>Alphaproteobacteria</taxon>
        <taxon>Hyphomicrobiales</taxon>
        <taxon>Rhizobiaceae</taxon>
        <taxon>Rhizobium/Agrobacterium group</taxon>
        <taxon>Rhizobium</taxon>
    </lineage>
</organism>
<dbReference type="Proteomes" id="UP000078551">
    <property type="component" value="Plasmid pRphaN771e"/>
</dbReference>
<geneLocation type="plasmid" evidence="2 3">
    <name>pRphaN771e</name>
</geneLocation>
<accession>A0ABN4QTL8</accession>
<evidence type="ECO:0000313" key="3">
    <source>
        <dbReference type="Proteomes" id="UP000078551"/>
    </source>
</evidence>
<feature type="compositionally biased region" description="Low complexity" evidence="1">
    <location>
        <begin position="94"/>
        <end position="107"/>
    </location>
</feature>
<keyword evidence="3" id="KW-1185">Reference proteome</keyword>
<proteinExistence type="predicted"/>
<keyword evidence="2" id="KW-0614">Plasmid</keyword>
<evidence type="ECO:0000256" key="1">
    <source>
        <dbReference type="SAM" id="MobiDB-lite"/>
    </source>
</evidence>
<name>A0ABN4QTL8_9HYPH</name>
<gene>
    <name evidence="2" type="ORF">AMC81_PE00562</name>
</gene>
<protein>
    <submittedName>
        <fullName evidence="2">Uncharacterized protein</fullName>
    </submittedName>
</protein>
<sequence>MGFDEVGLLIASAETGHEINGERATLSLYREAHRYSDDDDLFPDDLVRAYLASGTELGLPAGGPLRERRHAHKGCDGTIEPAEFTAPDHFTSMAAPRRPWPLRAPDF</sequence>
<evidence type="ECO:0000313" key="2">
    <source>
        <dbReference type="EMBL" id="ANL88807.1"/>
    </source>
</evidence>